<name>A0A1I5MTT2_9EURY</name>
<dbReference type="AlphaFoldDB" id="A0A1I5MTT2"/>
<protein>
    <submittedName>
        <fullName evidence="2">Uncharacterized conserved protein</fullName>
    </submittedName>
</protein>
<proteinExistence type="predicted"/>
<gene>
    <name evidence="2" type="ORF">SAMN05216277_101401</name>
</gene>
<reference evidence="3" key="1">
    <citation type="submission" date="2016-10" db="EMBL/GenBank/DDBJ databases">
        <authorList>
            <person name="Varghese N."/>
            <person name="Submissions S."/>
        </authorList>
    </citation>
    <scope>NUCLEOTIDE SEQUENCE [LARGE SCALE GENOMIC DNA]</scope>
    <source>
        <strain evidence="3">CGMCC 1.10329</strain>
    </source>
</reference>
<sequence>MFGTTPTPADCVGQAMPERTLDVREVDGEPFGRIVDELETLPETETLVLINSFEPEPLYAVLDQRGFDHETERVAEEEWRVEIHHA</sequence>
<accession>A0A1I5MTT2</accession>
<dbReference type="EMBL" id="FOXI01000001">
    <property type="protein sequence ID" value="SFP12920.1"/>
    <property type="molecule type" value="Genomic_DNA"/>
</dbReference>
<dbReference type="Proteomes" id="UP000183769">
    <property type="component" value="Unassembled WGS sequence"/>
</dbReference>
<evidence type="ECO:0000313" key="3">
    <source>
        <dbReference type="Proteomes" id="UP000183769"/>
    </source>
</evidence>
<dbReference type="Pfam" id="PF10006">
    <property type="entry name" value="DUF2249"/>
    <property type="match status" value="1"/>
</dbReference>
<evidence type="ECO:0000313" key="2">
    <source>
        <dbReference type="EMBL" id="SFP12920.1"/>
    </source>
</evidence>
<keyword evidence="3" id="KW-1185">Reference proteome</keyword>
<organism evidence="2 3">
    <name type="scientific">Halolamina pelagica</name>
    <dbReference type="NCBI Taxonomy" id="699431"/>
    <lineage>
        <taxon>Archaea</taxon>
        <taxon>Methanobacteriati</taxon>
        <taxon>Methanobacteriota</taxon>
        <taxon>Stenosarchaea group</taxon>
        <taxon>Halobacteria</taxon>
        <taxon>Halobacteriales</taxon>
        <taxon>Haloferacaceae</taxon>
    </lineage>
</organism>
<evidence type="ECO:0000259" key="1">
    <source>
        <dbReference type="Pfam" id="PF10006"/>
    </source>
</evidence>
<feature type="domain" description="DUF2249" evidence="1">
    <location>
        <begin position="20"/>
        <end position="85"/>
    </location>
</feature>
<dbReference type="InterPro" id="IPR018720">
    <property type="entry name" value="DUF2249"/>
</dbReference>